<keyword evidence="5" id="KW-0249">Electron transport</keyword>
<dbReference type="PROSITE" id="PS00198">
    <property type="entry name" value="4FE4S_FER_1"/>
    <property type="match status" value="1"/>
</dbReference>
<organism evidence="10 11">
    <name type="scientific">Brachybacterium rhamnosum</name>
    <dbReference type="NCBI Taxonomy" id="173361"/>
    <lineage>
        <taxon>Bacteria</taxon>
        <taxon>Bacillati</taxon>
        <taxon>Actinomycetota</taxon>
        <taxon>Actinomycetes</taxon>
        <taxon>Micrococcales</taxon>
        <taxon>Dermabacteraceae</taxon>
        <taxon>Brachybacterium</taxon>
    </lineage>
</organism>
<dbReference type="InterPro" id="IPR004452">
    <property type="entry name" value="LutB/LldF"/>
</dbReference>
<feature type="compositionally biased region" description="Low complexity" evidence="8">
    <location>
        <begin position="505"/>
        <end position="519"/>
    </location>
</feature>
<dbReference type="RefSeq" id="WP_343903278.1">
    <property type="nucleotide sequence ID" value="NZ_BAAAIS010000001.1"/>
</dbReference>
<dbReference type="InterPro" id="IPR003741">
    <property type="entry name" value="LUD_dom"/>
</dbReference>
<evidence type="ECO:0000256" key="7">
    <source>
        <dbReference type="ARBA" id="ARBA00023014"/>
    </source>
</evidence>
<evidence type="ECO:0000256" key="1">
    <source>
        <dbReference type="ARBA" id="ARBA00022448"/>
    </source>
</evidence>
<evidence type="ECO:0000256" key="8">
    <source>
        <dbReference type="SAM" id="MobiDB-lite"/>
    </source>
</evidence>
<dbReference type="InterPro" id="IPR024569">
    <property type="entry name" value="LutB_C"/>
</dbReference>
<evidence type="ECO:0000313" key="10">
    <source>
        <dbReference type="EMBL" id="MFD1833518.1"/>
    </source>
</evidence>
<dbReference type="Gene3D" id="3.40.50.10420">
    <property type="entry name" value="NagB/RpiA/CoA transferase-like"/>
    <property type="match status" value="1"/>
</dbReference>
<dbReference type="Pfam" id="PF11870">
    <property type="entry name" value="LutB_C"/>
    <property type="match status" value="1"/>
</dbReference>
<reference evidence="11" key="1">
    <citation type="journal article" date="2019" name="Int. J. Syst. Evol. Microbiol.">
        <title>The Global Catalogue of Microorganisms (GCM) 10K type strain sequencing project: providing services to taxonomists for standard genome sequencing and annotation.</title>
        <authorList>
            <consortium name="The Broad Institute Genomics Platform"/>
            <consortium name="The Broad Institute Genome Sequencing Center for Infectious Disease"/>
            <person name="Wu L."/>
            <person name="Ma J."/>
        </authorList>
    </citation>
    <scope>NUCLEOTIDE SEQUENCE [LARGE SCALE GENOMIC DNA]</scope>
    <source>
        <strain evidence="11">JCM 11650</strain>
    </source>
</reference>
<evidence type="ECO:0000256" key="4">
    <source>
        <dbReference type="ARBA" id="ARBA00022737"/>
    </source>
</evidence>
<feature type="domain" description="4Fe-4S ferredoxin-type" evidence="9">
    <location>
        <begin position="319"/>
        <end position="354"/>
    </location>
</feature>
<dbReference type="Proteomes" id="UP001597280">
    <property type="component" value="Unassembled WGS sequence"/>
</dbReference>
<keyword evidence="3" id="KW-0479">Metal-binding</keyword>
<proteinExistence type="predicted"/>
<keyword evidence="1" id="KW-0813">Transport</keyword>
<evidence type="ECO:0000259" key="9">
    <source>
        <dbReference type="PROSITE" id="PS51379"/>
    </source>
</evidence>
<dbReference type="InterPro" id="IPR009051">
    <property type="entry name" value="Helical_ferredxn"/>
</dbReference>
<evidence type="ECO:0000256" key="2">
    <source>
        <dbReference type="ARBA" id="ARBA00022485"/>
    </source>
</evidence>
<keyword evidence="11" id="KW-1185">Reference proteome</keyword>
<keyword evidence="4" id="KW-0677">Repeat</keyword>
<feature type="region of interest" description="Disordered" evidence="8">
    <location>
        <begin position="480"/>
        <end position="527"/>
    </location>
</feature>
<dbReference type="Pfam" id="PF02589">
    <property type="entry name" value="LUD_dom"/>
    <property type="match status" value="1"/>
</dbReference>
<evidence type="ECO:0000256" key="3">
    <source>
        <dbReference type="ARBA" id="ARBA00022723"/>
    </source>
</evidence>
<evidence type="ECO:0000313" key="11">
    <source>
        <dbReference type="Proteomes" id="UP001597280"/>
    </source>
</evidence>
<keyword evidence="2" id="KW-0004">4Fe-4S</keyword>
<evidence type="ECO:0000256" key="6">
    <source>
        <dbReference type="ARBA" id="ARBA00023004"/>
    </source>
</evidence>
<dbReference type="Gene3D" id="1.10.1060.10">
    <property type="entry name" value="Alpha-helical ferredoxin"/>
    <property type="match status" value="1"/>
</dbReference>
<keyword evidence="7" id="KW-0411">Iron-sulfur</keyword>
<dbReference type="EMBL" id="JBHUFL010000001">
    <property type="protein sequence ID" value="MFD1833518.1"/>
    <property type="molecule type" value="Genomic_DNA"/>
</dbReference>
<name>A0ABW4PRZ4_9MICO</name>
<comment type="caution">
    <text evidence="10">The sequence shown here is derived from an EMBL/GenBank/DDBJ whole genome shotgun (WGS) entry which is preliminary data.</text>
</comment>
<dbReference type="InterPro" id="IPR024185">
    <property type="entry name" value="FTHF_cligase-like_sf"/>
</dbReference>
<accession>A0ABW4PRZ4</accession>
<protein>
    <submittedName>
        <fullName evidence="10">Lactate utilization protein B</fullName>
    </submittedName>
</protein>
<keyword evidence="6" id="KW-0408">Iron</keyword>
<dbReference type="PANTHER" id="PTHR47153:SF2">
    <property type="entry name" value="LACTATE UTILIZATION PROTEIN B"/>
    <property type="match status" value="1"/>
</dbReference>
<gene>
    <name evidence="10" type="ORF">ACFSDA_00400</name>
</gene>
<dbReference type="Pfam" id="PF13183">
    <property type="entry name" value="Fer4_8"/>
    <property type="match status" value="1"/>
</dbReference>
<dbReference type="PROSITE" id="PS51379">
    <property type="entry name" value="4FE4S_FER_2"/>
    <property type="match status" value="1"/>
</dbReference>
<dbReference type="InterPro" id="IPR037171">
    <property type="entry name" value="NagB/RpiA_transferase-like"/>
</dbReference>
<sequence length="527" mass="56619">MSATVNLGMPAVRPQHASPSSTLRGTRGFPTAAREELTDEVLRGNLRHATTTIQAKRAGVVREVRDWQKLRNAGSALKWQVTDHLPELLEQLEASVTAAGGTVHWARDAEEAGEIVTSLAIERGAREILKVKSMATQEIALNETLEHAGIRAIETDLAELIVQLAGDTPSHILVPAIHRNRAQIREIFLESMPDLDPSITDDPAELAGAARRYLREKFLDSPGSVAVSGANFAVADTGTLVVVESEGNGRMCLTLPRTLISVVGIEKVVPSFQDLEVFLQLLPRSSTGERMNPYTTLFTGVREGDGPQEFHLVLLDNGRSAVLEDPDGRSALHCIRCSACLNVCPVYARAGGHAYGSTYPGPIGAILSPQMTGVQDKDDPSATLPYASSLCGACYDVCPVKIDIPAVLVHLRAKDVDRRRGTRGEFHGAWDVSMKGASRLMSSPRAYDIAVRSAGTLAKVMPGKNIGTLPHALPIVPGWTDHRDLPKPGPSFRSWWDQHEKERAAGSSSGTGAAPATSGDEQQEGQA</sequence>
<evidence type="ECO:0000256" key="5">
    <source>
        <dbReference type="ARBA" id="ARBA00022982"/>
    </source>
</evidence>
<feature type="region of interest" description="Disordered" evidence="8">
    <location>
        <begin position="1"/>
        <end position="27"/>
    </location>
</feature>
<dbReference type="SUPFAM" id="SSF100950">
    <property type="entry name" value="NagB/RpiA/CoA transferase-like"/>
    <property type="match status" value="1"/>
</dbReference>
<dbReference type="InterPro" id="IPR017896">
    <property type="entry name" value="4Fe4S_Fe-S-bd"/>
</dbReference>
<dbReference type="PANTHER" id="PTHR47153">
    <property type="entry name" value="LACTATE UTILIZATION PROTEIN B"/>
    <property type="match status" value="1"/>
</dbReference>
<dbReference type="SUPFAM" id="SSF54862">
    <property type="entry name" value="4Fe-4S ferredoxins"/>
    <property type="match status" value="1"/>
</dbReference>
<dbReference type="InterPro" id="IPR017900">
    <property type="entry name" value="4Fe4S_Fe_S_CS"/>
</dbReference>